<dbReference type="EMBL" id="JACGCM010000235">
    <property type="protein sequence ID" value="KAF6174821.1"/>
    <property type="molecule type" value="Genomic_DNA"/>
</dbReference>
<gene>
    <name evidence="3" type="ORF">GIB67_001145</name>
</gene>
<evidence type="ECO:0000256" key="2">
    <source>
        <dbReference type="SAM" id="MobiDB-lite"/>
    </source>
</evidence>
<dbReference type="AlphaFoldDB" id="A0A7J7P5X7"/>
<keyword evidence="4" id="KW-1185">Reference proteome</keyword>
<evidence type="ECO:0000256" key="1">
    <source>
        <dbReference type="SAM" id="Coils"/>
    </source>
</evidence>
<dbReference type="Proteomes" id="UP000541444">
    <property type="component" value="Unassembled WGS sequence"/>
</dbReference>
<protein>
    <submittedName>
        <fullName evidence="3">Uncharacterized protein</fullName>
    </submittedName>
</protein>
<organism evidence="3 4">
    <name type="scientific">Kingdonia uniflora</name>
    <dbReference type="NCBI Taxonomy" id="39325"/>
    <lineage>
        <taxon>Eukaryota</taxon>
        <taxon>Viridiplantae</taxon>
        <taxon>Streptophyta</taxon>
        <taxon>Embryophyta</taxon>
        <taxon>Tracheophyta</taxon>
        <taxon>Spermatophyta</taxon>
        <taxon>Magnoliopsida</taxon>
        <taxon>Ranunculales</taxon>
        <taxon>Circaeasteraceae</taxon>
        <taxon>Kingdonia</taxon>
    </lineage>
</organism>
<evidence type="ECO:0000313" key="3">
    <source>
        <dbReference type="EMBL" id="KAF6174821.1"/>
    </source>
</evidence>
<sequence>MEENMLTPELNSLTKLARLNDMPDGPVDMATVSSTVIQNLAKRKAVKRGAASRSATSDSVDDNSKRKKVTPPAKSQVVLEESVKIAEGVDLRPLFEVKTGLMEEQFCSCSEGVQLGLQDRFIDLERRISQLEGEKNQFEESLTREREAFQLELEKEREAAALKLKEVRAESVAEAERLVSASTTSWNNLAEKLYQLRYTKAEILAFSVRNYEEEVEEMEDGLNVAEKTVVDNQETIDQKALDVAREREEQTLLYNTEYAVEYEVLISQYEDRLDDNVKLSLKLEEAKSQVEDKTAILLSKDLALNQLISELAKLKEIAASGSRHDAELAEYRIRALNDEISDMKYNIRALNEQLLKREIDLDTARTNFAVSEADFVKLSSSIVGKDLELCNSAQIRDSLIARLDRLKADLCHLKEREAKSRADLVEVQAMSKSLVDDLAHVHENLRRAVQRDKKMNERINQLCTRITELEWKLRAREMKYEKDLKLELDKRDGEIASGEGSREMKKFLRQKEELVENMRIDLTNSRQKSIDLTGQTSERIDQLIAKLAESKDRRLRDNKRVAITHQSFKELVVHE</sequence>
<comment type="caution">
    <text evidence="3">The sequence shown here is derived from an EMBL/GenBank/DDBJ whole genome shotgun (WGS) entry which is preliminary data.</text>
</comment>
<feature type="region of interest" description="Disordered" evidence="2">
    <location>
        <begin position="47"/>
        <end position="73"/>
    </location>
</feature>
<keyword evidence="1" id="KW-0175">Coiled coil</keyword>
<accession>A0A7J7P5X7</accession>
<proteinExistence type="predicted"/>
<reference evidence="3 4" key="1">
    <citation type="journal article" date="2020" name="IScience">
        <title>Genome Sequencing of the Endangered Kingdonia uniflora (Circaeasteraceae, Ranunculales) Reveals Potential Mechanisms of Evolutionary Specialization.</title>
        <authorList>
            <person name="Sun Y."/>
            <person name="Deng T."/>
            <person name="Zhang A."/>
            <person name="Moore M.J."/>
            <person name="Landis J.B."/>
            <person name="Lin N."/>
            <person name="Zhang H."/>
            <person name="Zhang X."/>
            <person name="Huang J."/>
            <person name="Zhang X."/>
            <person name="Sun H."/>
            <person name="Wang H."/>
        </authorList>
    </citation>
    <scope>NUCLEOTIDE SEQUENCE [LARGE SCALE GENOMIC DNA]</scope>
    <source>
        <strain evidence="3">TB1705</strain>
        <tissue evidence="3">Leaf</tissue>
    </source>
</reference>
<name>A0A7J7P5X7_9MAGN</name>
<feature type="coiled-coil region" evidence="1">
    <location>
        <begin position="121"/>
        <end position="170"/>
    </location>
</feature>
<evidence type="ECO:0000313" key="4">
    <source>
        <dbReference type="Proteomes" id="UP000541444"/>
    </source>
</evidence>